<dbReference type="Pfam" id="PF04434">
    <property type="entry name" value="SWIM"/>
    <property type="match status" value="1"/>
</dbReference>
<keyword evidence="2 4" id="KW-0863">Zinc-finger</keyword>
<comment type="caution">
    <text evidence="7">The sequence shown here is derived from an EMBL/GenBank/DDBJ whole genome shotgun (WGS) entry which is preliminary data.</text>
</comment>
<evidence type="ECO:0000256" key="2">
    <source>
        <dbReference type="ARBA" id="ARBA00022771"/>
    </source>
</evidence>
<evidence type="ECO:0000259" key="6">
    <source>
        <dbReference type="PROSITE" id="PS50966"/>
    </source>
</evidence>
<feature type="compositionally biased region" description="Polar residues" evidence="5">
    <location>
        <begin position="14"/>
        <end position="36"/>
    </location>
</feature>
<accession>A0A9J5XTQ8</accession>
<feature type="compositionally biased region" description="Basic and acidic residues" evidence="5">
    <location>
        <begin position="40"/>
        <end position="49"/>
    </location>
</feature>
<name>A0A9J5XTQ8_SOLCO</name>
<gene>
    <name evidence="7" type="ORF">H5410_041050</name>
</gene>
<dbReference type="InterPro" id="IPR006564">
    <property type="entry name" value="Znf_PMZ"/>
</dbReference>
<proteinExistence type="predicted"/>
<organism evidence="7 8">
    <name type="scientific">Solanum commersonii</name>
    <name type="common">Commerson's wild potato</name>
    <name type="synonym">Commerson's nightshade</name>
    <dbReference type="NCBI Taxonomy" id="4109"/>
    <lineage>
        <taxon>Eukaryota</taxon>
        <taxon>Viridiplantae</taxon>
        <taxon>Streptophyta</taxon>
        <taxon>Embryophyta</taxon>
        <taxon>Tracheophyta</taxon>
        <taxon>Spermatophyta</taxon>
        <taxon>Magnoliopsida</taxon>
        <taxon>eudicotyledons</taxon>
        <taxon>Gunneridae</taxon>
        <taxon>Pentapetalae</taxon>
        <taxon>asterids</taxon>
        <taxon>lamiids</taxon>
        <taxon>Solanales</taxon>
        <taxon>Solanaceae</taxon>
        <taxon>Solanoideae</taxon>
        <taxon>Solaneae</taxon>
        <taxon>Solanum</taxon>
    </lineage>
</organism>
<evidence type="ECO:0000256" key="4">
    <source>
        <dbReference type="PROSITE-ProRule" id="PRU00325"/>
    </source>
</evidence>
<feature type="compositionally biased region" description="Polar residues" evidence="5">
    <location>
        <begin position="50"/>
        <end position="60"/>
    </location>
</feature>
<dbReference type="EMBL" id="JACXVP010000008">
    <property type="protein sequence ID" value="KAG5590536.1"/>
    <property type="molecule type" value="Genomic_DNA"/>
</dbReference>
<dbReference type="Proteomes" id="UP000824120">
    <property type="component" value="Chromosome 8"/>
</dbReference>
<evidence type="ECO:0000313" key="7">
    <source>
        <dbReference type="EMBL" id="KAG5590536.1"/>
    </source>
</evidence>
<sequence length="337" mass="38762">MLDIGIDGSRPTLRINNNARPPIEPTNSYNDENNFIGNERLGDHSKESLGDNSNESLSDHSVNMHDDPLNMENQPVDVEDPEPECCEEMQEEHNKNELELLLDEAATKKSFDFSTVKSCAKYLKNKFPTEVVVPQHDIGFEKRSRRHFPGNGYDVMTTNIVESLNAMLIDEREYPVASIFNSIAKRFGELFRERHAYILKSIDVTINVNLLEKSCSCSEYDLIKISCAHAMAVLRSKHDNEYGMSIYLYFLPLYKVEAYLLAYMDSINVVPLKSQWCVPEELLNVNIFLPFVDIKLGIKRRKRVQGIGENFKSKRRNKCSICKRTRHKRTTCVNNKS</sequence>
<evidence type="ECO:0000256" key="3">
    <source>
        <dbReference type="ARBA" id="ARBA00022833"/>
    </source>
</evidence>
<feature type="domain" description="SWIM-type" evidence="6">
    <location>
        <begin position="200"/>
        <end position="238"/>
    </location>
</feature>
<dbReference type="GO" id="GO:0008270">
    <property type="term" value="F:zinc ion binding"/>
    <property type="evidence" value="ECO:0007669"/>
    <property type="project" value="UniProtKB-KW"/>
</dbReference>
<dbReference type="PROSITE" id="PS50966">
    <property type="entry name" value="ZF_SWIM"/>
    <property type="match status" value="1"/>
</dbReference>
<dbReference type="SMART" id="SM00575">
    <property type="entry name" value="ZnF_PMZ"/>
    <property type="match status" value="1"/>
</dbReference>
<evidence type="ECO:0000313" key="8">
    <source>
        <dbReference type="Proteomes" id="UP000824120"/>
    </source>
</evidence>
<dbReference type="AlphaFoldDB" id="A0A9J5XTQ8"/>
<dbReference type="InterPro" id="IPR007527">
    <property type="entry name" value="Znf_SWIM"/>
</dbReference>
<keyword evidence="3" id="KW-0862">Zinc</keyword>
<dbReference type="OrthoDB" id="1895098at2759"/>
<protein>
    <recommendedName>
        <fullName evidence="6">SWIM-type domain-containing protein</fullName>
    </recommendedName>
</protein>
<keyword evidence="8" id="KW-1185">Reference proteome</keyword>
<feature type="region of interest" description="Disordered" evidence="5">
    <location>
        <begin position="1"/>
        <end position="60"/>
    </location>
</feature>
<evidence type="ECO:0000256" key="1">
    <source>
        <dbReference type="ARBA" id="ARBA00022723"/>
    </source>
</evidence>
<reference evidence="7 8" key="1">
    <citation type="submission" date="2020-09" db="EMBL/GenBank/DDBJ databases">
        <title>De no assembly of potato wild relative species, Solanum commersonii.</title>
        <authorList>
            <person name="Cho K."/>
        </authorList>
    </citation>
    <scope>NUCLEOTIDE SEQUENCE [LARGE SCALE GENOMIC DNA]</scope>
    <source>
        <strain evidence="7">LZ3.2</strain>
        <tissue evidence="7">Leaf</tissue>
    </source>
</reference>
<keyword evidence="1" id="KW-0479">Metal-binding</keyword>
<evidence type="ECO:0000256" key="5">
    <source>
        <dbReference type="SAM" id="MobiDB-lite"/>
    </source>
</evidence>